<feature type="region of interest" description="Disordered" evidence="1">
    <location>
        <begin position="1"/>
        <end position="55"/>
    </location>
</feature>
<dbReference type="EMBL" id="JAWDGP010002543">
    <property type="protein sequence ID" value="KAK3782054.1"/>
    <property type="molecule type" value="Genomic_DNA"/>
</dbReference>
<accession>A0AAE1DT77</accession>
<reference evidence="3" key="1">
    <citation type="journal article" date="2023" name="G3 (Bethesda)">
        <title>A reference genome for the long-term kleptoplast-retaining sea slug Elysia crispata morphotype clarki.</title>
        <authorList>
            <person name="Eastman K.E."/>
            <person name="Pendleton A.L."/>
            <person name="Shaikh M.A."/>
            <person name="Suttiyut T."/>
            <person name="Ogas R."/>
            <person name="Tomko P."/>
            <person name="Gavelis G."/>
            <person name="Widhalm J.R."/>
            <person name="Wisecaver J.H."/>
        </authorList>
    </citation>
    <scope>NUCLEOTIDE SEQUENCE</scope>
    <source>
        <strain evidence="3">ECLA1</strain>
    </source>
</reference>
<name>A0AAE1DT77_9GAST</name>
<proteinExistence type="predicted"/>
<feature type="domain" description="PiggyBac transposable element-derived protein" evidence="2">
    <location>
        <begin position="127"/>
        <end position="185"/>
    </location>
</feature>
<evidence type="ECO:0000313" key="3">
    <source>
        <dbReference type="EMBL" id="KAK3782054.1"/>
    </source>
</evidence>
<dbReference type="Pfam" id="PF13843">
    <property type="entry name" value="DDE_Tnp_1_7"/>
    <property type="match status" value="1"/>
</dbReference>
<organism evidence="3 4">
    <name type="scientific">Elysia crispata</name>
    <name type="common">lettuce slug</name>
    <dbReference type="NCBI Taxonomy" id="231223"/>
    <lineage>
        <taxon>Eukaryota</taxon>
        <taxon>Metazoa</taxon>
        <taxon>Spiralia</taxon>
        <taxon>Lophotrochozoa</taxon>
        <taxon>Mollusca</taxon>
        <taxon>Gastropoda</taxon>
        <taxon>Heterobranchia</taxon>
        <taxon>Euthyneura</taxon>
        <taxon>Panpulmonata</taxon>
        <taxon>Sacoglossa</taxon>
        <taxon>Placobranchoidea</taxon>
        <taxon>Plakobranchidae</taxon>
        <taxon>Elysia</taxon>
    </lineage>
</organism>
<gene>
    <name evidence="3" type="ORF">RRG08_024554</name>
</gene>
<dbReference type="InterPro" id="IPR029526">
    <property type="entry name" value="PGBD"/>
</dbReference>
<protein>
    <recommendedName>
        <fullName evidence="2">PiggyBac transposable element-derived protein domain-containing protein</fullName>
    </recommendedName>
</protein>
<dbReference type="Proteomes" id="UP001283361">
    <property type="component" value="Unassembled WGS sequence"/>
</dbReference>
<evidence type="ECO:0000256" key="1">
    <source>
        <dbReference type="SAM" id="MobiDB-lite"/>
    </source>
</evidence>
<dbReference type="PANTHER" id="PTHR47272">
    <property type="entry name" value="DDE_TNP_1_7 DOMAIN-CONTAINING PROTEIN"/>
    <property type="match status" value="1"/>
</dbReference>
<comment type="caution">
    <text evidence="3">The sequence shown here is derived from an EMBL/GenBank/DDBJ whole genome shotgun (WGS) entry which is preliminary data.</text>
</comment>
<dbReference type="AlphaFoldDB" id="A0AAE1DT77"/>
<keyword evidence="4" id="KW-1185">Reference proteome</keyword>
<evidence type="ECO:0000313" key="4">
    <source>
        <dbReference type="Proteomes" id="UP001283361"/>
    </source>
</evidence>
<sequence length="259" mass="29229">MATHDLLEISDPIVSEFECDSDGTDYIPSSDSDDSGDEIVPSPKKNQKKESSQFQQQIRSSNAASALVQTSNSEAEEELTHALDEIVWQRAPFKKPDITFTGGIEVIPDQLTTPLEYLREMMSQRKPRSLRPWLESPQSSLKKLLLEEHSAVDEVMVPFKGRSNVKQFTRNKPHKWGFKLWGRAEPQEPAMNLRTADLSSSCPGTEPITKVKRYDKKQKSIISLECPAIVIEYNKFMGGIDLCDSLTALYQVQTMVVHV</sequence>
<evidence type="ECO:0000259" key="2">
    <source>
        <dbReference type="Pfam" id="PF13843"/>
    </source>
</evidence>